<name>A0A0R3UB58_MESCO</name>
<proteinExistence type="predicted"/>
<dbReference type="InterPro" id="IPR055469">
    <property type="entry name" value="DUF7041"/>
</dbReference>
<dbReference type="AlphaFoldDB" id="A0A0R3UB58"/>
<keyword evidence="4" id="KW-1185">Reference proteome</keyword>
<dbReference type="EMBL" id="UXSR01001331">
    <property type="protein sequence ID" value="VDD78154.1"/>
    <property type="molecule type" value="Genomic_DNA"/>
</dbReference>
<accession>A0A0R3UB58</accession>
<dbReference type="Proteomes" id="UP000267029">
    <property type="component" value="Unassembled WGS sequence"/>
</dbReference>
<feature type="domain" description="DUF7041" evidence="2">
    <location>
        <begin position="62"/>
        <end position="108"/>
    </location>
</feature>
<feature type="compositionally biased region" description="Basic and acidic residues" evidence="1">
    <location>
        <begin position="193"/>
        <end position="204"/>
    </location>
</feature>
<evidence type="ECO:0000256" key="1">
    <source>
        <dbReference type="SAM" id="MobiDB-lite"/>
    </source>
</evidence>
<evidence type="ECO:0000313" key="3">
    <source>
        <dbReference type="EMBL" id="VDD78154.1"/>
    </source>
</evidence>
<evidence type="ECO:0000259" key="2">
    <source>
        <dbReference type="Pfam" id="PF23055"/>
    </source>
</evidence>
<organism evidence="3 4">
    <name type="scientific">Mesocestoides corti</name>
    <name type="common">Flatworm</name>
    <dbReference type="NCBI Taxonomy" id="53468"/>
    <lineage>
        <taxon>Eukaryota</taxon>
        <taxon>Metazoa</taxon>
        <taxon>Spiralia</taxon>
        <taxon>Lophotrochozoa</taxon>
        <taxon>Platyhelminthes</taxon>
        <taxon>Cestoda</taxon>
        <taxon>Eucestoda</taxon>
        <taxon>Cyclophyllidea</taxon>
        <taxon>Mesocestoididae</taxon>
        <taxon>Mesocestoides</taxon>
    </lineage>
</organism>
<protein>
    <recommendedName>
        <fullName evidence="2">DUF7041 domain-containing protein</fullName>
    </recommendedName>
</protein>
<feature type="region of interest" description="Disordered" evidence="1">
    <location>
        <begin position="150"/>
        <end position="204"/>
    </location>
</feature>
<gene>
    <name evidence="3" type="ORF">MCOS_LOCUS4157</name>
</gene>
<evidence type="ECO:0000313" key="4">
    <source>
        <dbReference type="Proteomes" id="UP000267029"/>
    </source>
</evidence>
<sequence>MWDGPVTVVEIKVASPGNAVDVAWYQPFELAQCFLEGLLVTMVQMDFARGISIKQPDTVSGWFAILESQLHGANIISRYAKYSRLVTALTSELADEVSAVLIHPDKHDGNLKKMGFVGSCAKKFGIDLTGVRVREGFGINKVCQGTGDKQGSGDIWEDMPGLGLGLVPPPQSDAEDMIGSGSGKAQHPLSNSKELHRECCSDDP</sequence>
<reference evidence="3 4" key="1">
    <citation type="submission" date="2018-10" db="EMBL/GenBank/DDBJ databases">
        <authorList>
            <consortium name="Pathogen Informatics"/>
        </authorList>
    </citation>
    <scope>NUCLEOTIDE SEQUENCE [LARGE SCALE GENOMIC DNA]</scope>
</reference>
<dbReference type="Pfam" id="PF23055">
    <property type="entry name" value="DUF7041"/>
    <property type="match status" value="1"/>
</dbReference>